<evidence type="ECO:0000313" key="2">
    <source>
        <dbReference type="EMBL" id="KAK1481531.1"/>
    </source>
</evidence>
<keyword evidence="3" id="KW-1185">Reference proteome</keyword>
<sequence>QRGRRASPTYPTPKRASSAPTRQTGPCQYSASASSYSSKIIALDSIRSPSKSSLEYSGTSTAISAIAKLPAPTHKSRLPTSRQ</sequence>
<feature type="region of interest" description="Disordered" evidence="1">
    <location>
        <begin position="1"/>
        <end position="30"/>
    </location>
</feature>
<accession>A0ABQ9QQI8</accession>
<feature type="compositionally biased region" description="Polar residues" evidence="1">
    <location>
        <begin position="18"/>
        <end position="27"/>
    </location>
</feature>
<organism evidence="2 3">
    <name type="scientific">Colletotrichum tamarilloi</name>
    <dbReference type="NCBI Taxonomy" id="1209934"/>
    <lineage>
        <taxon>Eukaryota</taxon>
        <taxon>Fungi</taxon>
        <taxon>Dikarya</taxon>
        <taxon>Ascomycota</taxon>
        <taxon>Pezizomycotina</taxon>
        <taxon>Sordariomycetes</taxon>
        <taxon>Hypocreomycetidae</taxon>
        <taxon>Glomerellales</taxon>
        <taxon>Glomerellaceae</taxon>
        <taxon>Colletotrichum</taxon>
        <taxon>Colletotrichum acutatum species complex</taxon>
    </lineage>
</organism>
<dbReference type="GeneID" id="85414238"/>
<dbReference type="EMBL" id="MLFU01000110">
    <property type="protein sequence ID" value="KAK1481531.1"/>
    <property type="molecule type" value="Genomic_DNA"/>
</dbReference>
<comment type="caution">
    <text evidence="2">The sequence shown here is derived from an EMBL/GenBank/DDBJ whole genome shotgun (WGS) entry which is preliminary data.</text>
</comment>
<feature type="non-terminal residue" evidence="2">
    <location>
        <position position="1"/>
    </location>
</feature>
<name>A0ABQ9QQI8_9PEZI</name>
<proteinExistence type="predicted"/>
<evidence type="ECO:0000256" key="1">
    <source>
        <dbReference type="SAM" id="MobiDB-lite"/>
    </source>
</evidence>
<dbReference type="RefSeq" id="XP_060375427.1">
    <property type="nucleotide sequence ID" value="XM_060530000.1"/>
</dbReference>
<protein>
    <submittedName>
        <fullName evidence="2">Uncharacterized protein</fullName>
    </submittedName>
</protein>
<dbReference type="Proteomes" id="UP001227543">
    <property type="component" value="Unassembled WGS sequence"/>
</dbReference>
<evidence type="ECO:0000313" key="3">
    <source>
        <dbReference type="Proteomes" id="UP001227543"/>
    </source>
</evidence>
<reference evidence="2 3" key="1">
    <citation type="submission" date="2016-10" db="EMBL/GenBank/DDBJ databases">
        <title>The genome sequence of Colletotrichum fioriniae PJ7.</title>
        <authorList>
            <person name="Baroncelli R."/>
        </authorList>
    </citation>
    <scope>NUCLEOTIDE SEQUENCE [LARGE SCALE GENOMIC DNA]</scope>
    <source>
        <strain evidence="2 3">Tom-12</strain>
    </source>
</reference>
<gene>
    <name evidence="2" type="ORF">CTAM01_13999</name>
</gene>